<dbReference type="EMBL" id="VGIY01000097">
    <property type="protein sequence ID" value="MBM3317252.1"/>
    <property type="molecule type" value="Genomic_DNA"/>
</dbReference>
<reference evidence="6" key="1">
    <citation type="submission" date="2019-03" db="EMBL/GenBank/DDBJ databases">
        <title>Lake Tanganyika Metagenome-Assembled Genomes (MAGs).</title>
        <authorList>
            <person name="Tran P."/>
        </authorList>
    </citation>
    <scope>NUCLEOTIDE SEQUENCE</scope>
    <source>
        <strain evidence="6">M_DeepCast_400m_m2_100</strain>
    </source>
</reference>
<comment type="caution">
    <text evidence="6">The sequence shown here is derived from an EMBL/GenBank/DDBJ whole genome shotgun (WGS) entry which is preliminary data.</text>
</comment>
<feature type="transmembrane region" description="Helical" evidence="5">
    <location>
        <begin position="42"/>
        <end position="64"/>
    </location>
</feature>
<evidence type="ECO:0000256" key="5">
    <source>
        <dbReference type="SAM" id="Phobius"/>
    </source>
</evidence>
<dbReference type="GO" id="GO:0012505">
    <property type="term" value="C:endomembrane system"/>
    <property type="evidence" value="ECO:0007669"/>
    <property type="project" value="UniProtKB-SubCell"/>
</dbReference>
<proteinExistence type="predicted"/>
<protein>
    <submittedName>
        <fullName evidence="6">Isoprenylcysteine carboxylmethyltransferase family protein</fullName>
    </submittedName>
</protein>
<comment type="subcellular location">
    <subcellularLocation>
        <location evidence="1">Endomembrane system</location>
        <topology evidence="1">Multi-pass membrane protein</topology>
    </subcellularLocation>
</comment>
<organism evidence="6 7">
    <name type="scientific">Eiseniibacteriota bacterium</name>
    <dbReference type="NCBI Taxonomy" id="2212470"/>
    <lineage>
        <taxon>Bacteria</taxon>
        <taxon>Candidatus Eiseniibacteriota</taxon>
    </lineage>
</organism>
<keyword evidence="2 5" id="KW-0812">Transmembrane</keyword>
<gene>
    <name evidence="6" type="ORF">FJY75_05320</name>
</gene>
<keyword evidence="4 5" id="KW-0472">Membrane</keyword>
<keyword evidence="3 5" id="KW-1133">Transmembrane helix</keyword>
<dbReference type="AlphaFoldDB" id="A0A938BQJ8"/>
<evidence type="ECO:0000313" key="6">
    <source>
        <dbReference type="EMBL" id="MBM3317252.1"/>
    </source>
</evidence>
<feature type="non-terminal residue" evidence="6">
    <location>
        <position position="114"/>
    </location>
</feature>
<feature type="transmembrane region" description="Helical" evidence="5">
    <location>
        <begin position="12"/>
        <end position="30"/>
    </location>
</feature>
<accession>A0A938BQJ8</accession>
<evidence type="ECO:0000256" key="3">
    <source>
        <dbReference type="ARBA" id="ARBA00022989"/>
    </source>
</evidence>
<evidence type="ECO:0000256" key="1">
    <source>
        <dbReference type="ARBA" id="ARBA00004127"/>
    </source>
</evidence>
<dbReference type="InterPro" id="IPR007318">
    <property type="entry name" value="Phopholipid_MeTrfase"/>
</dbReference>
<evidence type="ECO:0000313" key="7">
    <source>
        <dbReference type="Proteomes" id="UP000748308"/>
    </source>
</evidence>
<evidence type="ECO:0000256" key="4">
    <source>
        <dbReference type="ARBA" id="ARBA00023136"/>
    </source>
</evidence>
<name>A0A938BQJ8_UNCEI</name>
<sequence length="114" mass="12422">MSGRPPWWKGTRGEWLVVGQLILMAAVALAPPAWRWTGPSRALWVALGVPLVIAGGWLGLRALYELGPSLTILPRPRPRGTFVQTGLYARTRHPAYGGLLIMAVGWALWRGSGL</sequence>
<dbReference type="Pfam" id="PF04191">
    <property type="entry name" value="PEMT"/>
    <property type="match status" value="1"/>
</dbReference>
<dbReference type="Gene3D" id="1.20.120.1630">
    <property type="match status" value="1"/>
</dbReference>
<dbReference type="Proteomes" id="UP000748308">
    <property type="component" value="Unassembled WGS sequence"/>
</dbReference>
<evidence type="ECO:0000256" key="2">
    <source>
        <dbReference type="ARBA" id="ARBA00022692"/>
    </source>
</evidence>